<evidence type="ECO:0000313" key="1">
    <source>
        <dbReference type="EMBL" id="KAJ8666606.1"/>
    </source>
</evidence>
<evidence type="ECO:0000313" key="2">
    <source>
        <dbReference type="Proteomes" id="UP001239111"/>
    </source>
</evidence>
<dbReference type="EMBL" id="CM056744">
    <property type="protein sequence ID" value="KAJ8666606.1"/>
    <property type="molecule type" value="Genomic_DNA"/>
</dbReference>
<accession>A0ACC2N698</accession>
<reference evidence="1" key="1">
    <citation type="submission" date="2023-04" db="EMBL/GenBank/DDBJ databases">
        <title>A chromosome-level genome assembly of the parasitoid wasp Eretmocerus hayati.</title>
        <authorList>
            <person name="Zhong Y."/>
            <person name="Liu S."/>
            <person name="Liu Y."/>
        </authorList>
    </citation>
    <scope>NUCLEOTIDE SEQUENCE</scope>
    <source>
        <strain evidence="1">ZJU_SS_LIU_2023</strain>
    </source>
</reference>
<protein>
    <submittedName>
        <fullName evidence="1">Uncharacterized protein</fullName>
    </submittedName>
</protein>
<comment type="caution">
    <text evidence="1">The sequence shown here is derived from an EMBL/GenBank/DDBJ whole genome shotgun (WGS) entry which is preliminary data.</text>
</comment>
<gene>
    <name evidence="1" type="ORF">QAD02_008268</name>
</gene>
<dbReference type="Proteomes" id="UP001239111">
    <property type="component" value="Chromosome 4"/>
</dbReference>
<keyword evidence="2" id="KW-1185">Reference proteome</keyword>
<name>A0ACC2N698_9HYME</name>
<sequence>MFTGTQRDWSDWVSLAAFNFDVTKRVGTGSTPSELGFGRLASVPSHHQFVDDEIVSTYQQYLRNLLNKLDNIHTIAEKKLRDAKLKSKETYDKRVNPKVIMIGDYMWLHSEPKPRKLENHSDGPFLVLNARENGNIMHELSSTRTKIVHSNRSSDVKNGNLEYIEDVGRDDCIRMHKEHLYPFGNEEIRDLTANFTKIKQVTSAGSVTGQGKDIKCTNAGYYNDAYGHTSARESFQYPWAPHPTPNPSSTSSARPFRCPEFNTVRTEYRYDPESHYVHEIVIPEKRRNSGYQLAGHTAISEFIEVTESEIMRERLAIYGFITGLHGNVKRYMCDEYCYPSLFEAVQHARRIGINLINIHHRNRDHFEPPTIESDIEVSQ</sequence>
<proteinExistence type="predicted"/>
<organism evidence="1 2">
    <name type="scientific">Eretmocerus hayati</name>
    <dbReference type="NCBI Taxonomy" id="131215"/>
    <lineage>
        <taxon>Eukaryota</taxon>
        <taxon>Metazoa</taxon>
        <taxon>Ecdysozoa</taxon>
        <taxon>Arthropoda</taxon>
        <taxon>Hexapoda</taxon>
        <taxon>Insecta</taxon>
        <taxon>Pterygota</taxon>
        <taxon>Neoptera</taxon>
        <taxon>Endopterygota</taxon>
        <taxon>Hymenoptera</taxon>
        <taxon>Apocrita</taxon>
        <taxon>Proctotrupomorpha</taxon>
        <taxon>Chalcidoidea</taxon>
        <taxon>Aphelinidae</taxon>
        <taxon>Aphelininae</taxon>
        <taxon>Eretmocerus</taxon>
    </lineage>
</organism>